<gene>
    <name evidence="9" type="ORF">JYU34_015801</name>
</gene>
<feature type="compositionally biased region" description="Basic and acidic residues" evidence="7">
    <location>
        <begin position="1223"/>
        <end position="1237"/>
    </location>
</feature>
<evidence type="ECO:0000313" key="10">
    <source>
        <dbReference type="Proteomes" id="UP000823941"/>
    </source>
</evidence>
<evidence type="ECO:0000256" key="4">
    <source>
        <dbReference type="ARBA" id="ARBA00022722"/>
    </source>
</evidence>
<dbReference type="SUPFAM" id="SSF50630">
    <property type="entry name" value="Acid proteases"/>
    <property type="match status" value="1"/>
</dbReference>
<sequence length="1253" mass="140647">MNVGAERDRLFEMDAKTLTLSKALEVAQQAASARQARAAMVKEEPVFRSSSTAAGSSGRRGGAARAGDAARAGGAASAVARDDGEPRCSICGLKNHNVYRCRYRNYRCEVCGVKGHLKKVCKNKGTRSGLHKLDTEPEASQESECDECKECAVFNLRYVSYQPIKLNVSVNGSLLSMELDSGSGTTVISDKLYYNHFSGFPLQKSNVKMCLYNGHKITPLGYFETTVLYSGISKLIRFFVVQNGGPPLLGRDFMAEFNVNFTVGNNNVTVEQQCIGEVPQLIDEYKELWSEGLGRFNKFKVDFKLIEGAEPKFFKPRPVPFALKPKVDEEINRLVGLGILVPVDFSRYGTPIIPVLKENGKVKIAGDFSVTLNKDIYVEKHPMPRIEDIFSTLRGGEHYTKIDLSNAFNQFELSEKSQELTTISTTKGLFKYTRMVYGLANAPAIFQKSMESLMAGLDGVTIWLDDICVTGPNKDTHLKRLREVFKRLRDSGLKLQKEKCAFFQKSVTYLGYVIDKHGIRPCPKKVEAIAKAPCPTNVSEVKRFLGVVNYYRSFVPQASSLLSPLHELLRDGAEWEWTHRHQNAFASMKEELTSERILAHWDPTAQLVLTVDASPTGLGGVLSQVASDGEERPLAYASRSLSTSEKNYSQIQKEATAIVFGVKKFHQYLYGRQEPFILKTDHRPLLSIFGKKNGISVMAASRLQRYAIFLSAYNYTVQFISSENNVVADFFSRAPIPEINSKCKSDVTAKDDDLSFLKFLDANIAPVSFREIKQAMERDKLLQTVIRYVNHGWPRKISCKSTLPYFQCKADLEVENGCLFRGHRVVIPEMFRHRMLQELHTGHFGIVKCKSAARSRFWWPSIDKDIEAWVGACPQCASVRSAPPRATPAPWPRESSPWQRLHIDYLTFNSNTYLVVVDAYSKWLECLSMDGGTSTNALINKLKEIFSRYGMPKTIVSDNDVKIKSAEFQNFCTNNGIRHVTSPIYHPCSNGQAENSVRTCKKMLQCVLIENFNCTKANLHDKLLGFLFDYRNKTHCATGSSPAKLMLGRELRSRLDLVLPDYESKSTHSLISCSRELKVGETVWLRWYVARKETWTLGKILGILGNRMFTVLAIDYNEQCKRHIDQLRKYTGSTMAHNQDTADVGGHNDVGLSLPLPPTSTEIRSPSHSSAQTVNVLPQDTVESNDLEGEEDHWAEAQEVVTDATPLPEPTVDSAIQPPTATPEHDTPGDDGLLLDRDRPLRKCRLRKVNYKI</sequence>
<dbReference type="Gene3D" id="3.10.10.10">
    <property type="entry name" value="HIV Type 1 Reverse Transcriptase, subunit A, domain 1"/>
    <property type="match status" value="1"/>
</dbReference>
<accession>A0ABQ7Q4V7</accession>
<dbReference type="Gene3D" id="3.30.70.270">
    <property type="match status" value="2"/>
</dbReference>
<dbReference type="Gene3D" id="2.40.70.10">
    <property type="entry name" value="Acid Proteases"/>
    <property type="match status" value="1"/>
</dbReference>
<evidence type="ECO:0000256" key="5">
    <source>
        <dbReference type="ARBA" id="ARBA00022759"/>
    </source>
</evidence>
<dbReference type="PROSITE" id="PS50994">
    <property type="entry name" value="INTEGRASE"/>
    <property type="match status" value="1"/>
</dbReference>
<dbReference type="Pfam" id="PF00665">
    <property type="entry name" value="rve"/>
    <property type="match status" value="1"/>
</dbReference>
<name>A0ABQ7Q4V7_PLUXY</name>
<dbReference type="Pfam" id="PF00078">
    <property type="entry name" value="RVT_1"/>
    <property type="match status" value="1"/>
</dbReference>
<dbReference type="InterPro" id="IPR043128">
    <property type="entry name" value="Rev_trsase/Diguanyl_cyclase"/>
</dbReference>
<dbReference type="Gene3D" id="1.10.340.70">
    <property type="match status" value="1"/>
</dbReference>
<dbReference type="InterPro" id="IPR043502">
    <property type="entry name" value="DNA/RNA_pol_sf"/>
</dbReference>
<keyword evidence="5" id="KW-0378">Hydrolase</keyword>
<dbReference type="EC" id="2.7.7.49" evidence="1"/>
<feature type="region of interest" description="Disordered" evidence="7">
    <location>
        <begin position="43"/>
        <end position="68"/>
    </location>
</feature>
<feature type="compositionally biased region" description="Low complexity" evidence="7">
    <location>
        <begin position="48"/>
        <end position="68"/>
    </location>
</feature>
<dbReference type="SUPFAM" id="SSF53098">
    <property type="entry name" value="Ribonuclease H-like"/>
    <property type="match status" value="1"/>
</dbReference>
<dbReference type="Proteomes" id="UP000823941">
    <property type="component" value="Chromosome 21"/>
</dbReference>
<dbReference type="InterPro" id="IPR012337">
    <property type="entry name" value="RNaseH-like_sf"/>
</dbReference>
<dbReference type="CDD" id="cd09274">
    <property type="entry name" value="RNase_HI_RT_Ty3"/>
    <property type="match status" value="1"/>
</dbReference>
<proteinExistence type="predicted"/>
<dbReference type="PANTHER" id="PTHR37984">
    <property type="entry name" value="PROTEIN CBG26694"/>
    <property type="match status" value="1"/>
</dbReference>
<dbReference type="InterPro" id="IPR036397">
    <property type="entry name" value="RNaseH_sf"/>
</dbReference>
<dbReference type="Gene3D" id="3.30.420.10">
    <property type="entry name" value="Ribonuclease H-like superfamily/Ribonuclease H"/>
    <property type="match status" value="1"/>
</dbReference>
<dbReference type="InterPro" id="IPR000477">
    <property type="entry name" value="RT_dom"/>
</dbReference>
<feature type="region of interest" description="Disordered" evidence="7">
    <location>
        <begin position="1138"/>
        <end position="1178"/>
    </location>
</feature>
<feature type="compositionally biased region" description="Polar residues" evidence="7">
    <location>
        <begin position="1159"/>
        <end position="1178"/>
    </location>
</feature>
<evidence type="ECO:0000256" key="6">
    <source>
        <dbReference type="ARBA" id="ARBA00023268"/>
    </source>
</evidence>
<dbReference type="InterPro" id="IPR001584">
    <property type="entry name" value="Integrase_cat-core"/>
</dbReference>
<dbReference type="PANTHER" id="PTHR37984:SF5">
    <property type="entry name" value="PROTEIN NYNRIN-LIKE"/>
    <property type="match status" value="1"/>
</dbReference>
<evidence type="ECO:0000256" key="3">
    <source>
        <dbReference type="ARBA" id="ARBA00022695"/>
    </source>
</evidence>
<dbReference type="InterPro" id="IPR041577">
    <property type="entry name" value="RT_RNaseH_2"/>
</dbReference>
<dbReference type="Pfam" id="PF17919">
    <property type="entry name" value="RT_RNaseH_2"/>
    <property type="match status" value="1"/>
</dbReference>
<keyword evidence="2" id="KW-0808">Transferase</keyword>
<evidence type="ECO:0000313" key="9">
    <source>
        <dbReference type="EMBL" id="KAG7300238.1"/>
    </source>
</evidence>
<keyword evidence="5" id="KW-0255">Endonuclease</keyword>
<evidence type="ECO:0000256" key="7">
    <source>
        <dbReference type="SAM" id="MobiDB-lite"/>
    </source>
</evidence>
<feature type="region of interest" description="Disordered" evidence="7">
    <location>
        <begin position="1203"/>
        <end position="1237"/>
    </location>
</feature>
<dbReference type="Pfam" id="PF17921">
    <property type="entry name" value="Integrase_H2C2"/>
    <property type="match status" value="1"/>
</dbReference>
<keyword evidence="3" id="KW-0548">Nucleotidyltransferase</keyword>
<dbReference type="InterPro" id="IPR021109">
    <property type="entry name" value="Peptidase_aspartic_dom_sf"/>
</dbReference>
<dbReference type="InterPro" id="IPR041588">
    <property type="entry name" value="Integrase_H2C2"/>
</dbReference>
<dbReference type="SUPFAM" id="SSF56672">
    <property type="entry name" value="DNA/RNA polymerases"/>
    <property type="match status" value="1"/>
</dbReference>
<protein>
    <recommendedName>
        <fullName evidence="1">RNA-directed DNA polymerase</fullName>
        <ecNumber evidence="1">2.7.7.49</ecNumber>
    </recommendedName>
</protein>
<dbReference type="CDD" id="cd01647">
    <property type="entry name" value="RT_LTR"/>
    <property type="match status" value="1"/>
</dbReference>
<evidence type="ECO:0000259" key="8">
    <source>
        <dbReference type="PROSITE" id="PS50994"/>
    </source>
</evidence>
<comment type="caution">
    <text evidence="9">The sequence shown here is derived from an EMBL/GenBank/DDBJ whole genome shotgun (WGS) entry which is preliminary data.</text>
</comment>
<reference evidence="9 10" key="1">
    <citation type="submission" date="2021-06" db="EMBL/GenBank/DDBJ databases">
        <title>A haploid diamondback moth (Plutella xylostella L.) genome assembly resolves 31 chromosomes and identifies a diamide resistance mutation.</title>
        <authorList>
            <person name="Ward C.M."/>
            <person name="Perry K.D."/>
            <person name="Baker G."/>
            <person name="Powis K."/>
            <person name="Heckel D.G."/>
            <person name="Baxter S.W."/>
        </authorList>
    </citation>
    <scope>NUCLEOTIDE SEQUENCE [LARGE SCALE GENOMIC DNA]</scope>
    <source>
        <strain evidence="9 10">LV</strain>
        <tissue evidence="9">Single pupa</tissue>
    </source>
</reference>
<evidence type="ECO:0000256" key="1">
    <source>
        <dbReference type="ARBA" id="ARBA00012493"/>
    </source>
</evidence>
<feature type="domain" description="Integrase catalytic" evidence="8">
    <location>
        <begin position="893"/>
        <end position="1050"/>
    </location>
</feature>
<dbReference type="InterPro" id="IPR050951">
    <property type="entry name" value="Retrovirus_Pol_polyprotein"/>
</dbReference>
<organism evidence="9 10">
    <name type="scientific">Plutella xylostella</name>
    <name type="common">Diamondback moth</name>
    <name type="synonym">Plutella maculipennis</name>
    <dbReference type="NCBI Taxonomy" id="51655"/>
    <lineage>
        <taxon>Eukaryota</taxon>
        <taxon>Metazoa</taxon>
        <taxon>Ecdysozoa</taxon>
        <taxon>Arthropoda</taxon>
        <taxon>Hexapoda</taxon>
        <taxon>Insecta</taxon>
        <taxon>Pterygota</taxon>
        <taxon>Neoptera</taxon>
        <taxon>Endopterygota</taxon>
        <taxon>Lepidoptera</taxon>
        <taxon>Glossata</taxon>
        <taxon>Ditrysia</taxon>
        <taxon>Yponomeutoidea</taxon>
        <taxon>Plutellidae</taxon>
        <taxon>Plutella</taxon>
    </lineage>
</organism>
<dbReference type="EMBL" id="JAHIBW010000021">
    <property type="protein sequence ID" value="KAG7300238.1"/>
    <property type="molecule type" value="Genomic_DNA"/>
</dbReference>
<keyword evidence="6" id="KW-0511">Multifunctional enzyme</keyword>
<dbReference type="Gene3D" id="3.10.20.370">
    <property type="match status" value="1"/>
</dbReference>
<evidence type="ECO:0000256" key="2">
    <source>
        <dbReference type="ARBA" id="ARBA00022679"/>
    </source>
</evidence>
<keyword evidence="10" id="KW-1185">Reference proteome</keyword>
<keyword evidence="4" id="KW-0540">Nuclease</keyword>